<dbReference type="AlphaFoldDB" id="A0A0S4L5D4"/>
<reference evidence="1 2" key="1">
    <citation type="submission" date="2015-10" db="EMBL/GenBank/DDBJ databases">
        <authorList>
            <person name="Gilbert D.G."/>
        </authorList>
    </citation>
    <scope>NUCLEOTIDE SEQUENCE [LARGE SCALE GENOMIC DNA]</scope>
    <source>
        <strain evidence="1">COMA1</strain>
    </source>
</reference>
<gene>
    <name evidence="1" type="ORF">COMA1_10318</name>
</gene>
<accession>A0A0S4L5D4</accession>
<evidence type="ECO:0000313" key="1">
    <source>
        <dbReference type="EMBL" id="CUS31898.1"/>
    </source>
</evidence>
<name>A0A0S4L5D4_9BACT</name>
<dbReference type="EMBL" id="CZQA01000001">
    <property type="protein sequence ID" value="CUS31898.1"/>
    <property type="molecule type" value="Genomic_DNA"/>
</dbReference>
<proteinExistence type="predicted"/>
<keyword evidence="2" id="KW-1185">Reference proteome</keyword>
<organism evidence="1 2">
    <name type="scientific">Candidatus Nitrospira nitrosa</name>
    <dbReference type="NCBI Taxonomy" id="1742972"/>
    <lineage>
        <taxon>Bacteria</taxon>
        <taxon>Pseudomonadati</taxon>
        <taxon>Nitrospirota</taxon>
        <taxon>Nitrospiria</taxon>
        <taxon>Nitrospirales</taxon>
        <taxon>Nitrospiraceae</taxon>
        <taxon>Nitrospira</taxon>
    </lineage>
</organism>
<sequence>MPIENNFQHDELSRKNPGQRLHIADLTDVVPSDSPRWGEAMAQHGTNLSQAGVASVVFLHGSIHGTDLFGMQRLDEAGGLKRGYSRGVSGVDAVLAAMREESNGIPLLPRGLKPPLVNDDATKTLLDEQIGDAGNFTEAYVQSFKNAINKNLSQPISCRRLLWSCEHHHLGRALGAVSLLAELHNLCKQQRLGKGHRILVQAHGQAGLVLALASNMLCPSPITGRPKLFKTLSSYAEQTNQSGLADTVQCIESLSSTMTPLNGVVLDIVTLGTPVRYGWDPFGIGKLLHIVNHRNLRTDGKSWLAKMELPQITMEMPIAWGGDYVQELAVAGSDAVPITEPAKAANKMVWEIVEPYDGFERWLECARRAVRFPSEGRCLLVDYKDSTGSTNPRDHYFGHAVYTRRHALLFNTAQIDQTLYHS</sequence>
<protein>
    <submittedName>
        <fullName evidence="1">Uncharacterized protein</fullName>
    </submittedName>
</protein>
<evidence type="ECO:0000313" key="2">
    <source>
        <dbReference type="Proteomes" id="UP000199032"/>
    </source>
</evidence>
<dbReference type="OrthoDB" id="270003at2"/>
<dbReference type="RefSeq" id="WP_090742784.1">
    <property type="nucleotide sequence ID" value="NZ_CZQA01000001.1"/>
</dbReference>
<dbReference type="Proteomes" id="UP000199032">
    <property type="component" value="Unassembled WGS sequence"/>
</dbReference>
<dbReference type="STRING" id="1742972.COMA1_10318"/>